<dbReference type="AlphaFoldDB" id="X0XB84"/>
<dbReference type="InterPro" id="IPR027408">
    <property type="entry name" value="PNPase/RNase_PH_dom_sf"/>
</dbReference>
<organism evidence="2">
    <name type="scientific">marine sediment metagenome</name>
    <dbReference type="NCBI Taxonomy" id="412755"/>
    <lineage>
        <taxon>unclassified sequences</taxon>
        <taxon>metagenomes</taxon>
        <taxon>ecological metagenomes</taxon>
    </lineage>
</organism>
<dbReference type="InterPro" id="IPR036345">
    <property type="entry name" value="ExoRNase_PH_dom2_sf"/>
</dbReference>
<sequence length="110" mass="11495">TGAFVALVDALKATGSRKEALPLTGSIAAVSVGIVDGRAVLDLDYEEDVAAAVDMNVVMTGNGRFVEVQGTGEEATFSEKELADLLRSAKIGIKQLTALQQKSLGANWPF</sequence>
<dbReference type="SUPFAM" id="SSF55666">
    <property type="entry name" value="Ribonuclease PH domain 2-like"/>
    <property type="match status" value="1"/>
</dbReference>
<evidence type="ECO:0000313" key="2">
    <source>
        <dbReference type="EMBL" id="GAG22206.1"/>
    </source>
</evidence>
<dbReference type="EMBL" id="BARS01034434">
    <property type="protein sequence ID" value="GAG22206.1"/>
    <property type="molecule type" value="Genomic_DNA"/>
</dbReference>
<reference evidence="2" key="1">
    <citation type="journal article" date="2014" name="Front. Microbiol.">
        <title>High frequency of phylogenetically diverse reductive dehalogenase-homologous genes in deep subseafloor sedimentary metagenomes.</title>
        <authorList>
            <person name="Kawai M."/>
            <person name="Futagami T."/>
            <person name="Toyoda A."/>
            <person name="Takaki Y."/>
            <person name="Nishi S."/>
            <person name="Hori S."/>
            <person name="Arai W."/>
            <person name="Tsubouchi T."/>
            <person name="Morono Y."/>
            <person name="Uchiyama I."/>
            <person name="Ito T."/>
            <person name="Fujiyama A."/>
            <person name="Inagaki F."/>
            <person name="Takami H."/>
        </authorList>
    </citation>
    <scope>NUCLEOTIDE SEQUENCE</scope>
    <source>
        <strain evidence="2">Expedition CK06-06</strain>
    </source>
</reference>
<dbReference type="Pfam" id="PF03725">
    <property type="entry name" value="RNase_PH_C"/>
    <property type="match status" value="1"/>
</dbReference>
<protein>
    <recommendedName>
        <fullName evidence="1">Exoribonuclease phosphorolytic domain-containing protein</fullName>
    </recommendedName>
</protein>
<dbReference type="InterPro" id="IPR015847">
    <property type="entry name" value="ExoRNase_PH_dom2"/>
</dbReference>
<name>X0XB84_9ZZZZ</name>
<evidence type="ECO:0000259" key="1">
    <source>
        <dbReference type="Pfam" id="PF03725"/>
    </source>
</evidence>
<feature type="domain" description="Exoribonuclease phosphorolytic" evidence="1">
    <location>
        <begin position="27"/>
        <end position="90"/>
    </location>
</feature>
<comment type="caution">
    <text evidence="2">The sequence shown here is derived from an EMBL/GenBank/DDBJ whole genome shotgun (WGS) entry which is preliminary data.</text>
</comment>
<gene>
    <name evidence="2" type="ORF">S01H1_53195</name>
</gene>
<proteinExistence type="predicted"/>
<feature type="non-terminal residue" evidence="2">
    <location>
        <position position="1"/>
    </location>
</feature>
<dbReference type="Gene3D" id="3.30.230.70">
    <property type="entry name" value="GHMP Kinase, N-terminal domain"/>
    <property type="match status" value="1"/>
</dbReference>
<accession>X0XB84</accession>